<dbReference type="Pfam" id="PF10112">
    <property type="entry name" value="Halogen_Hydrol"/>
    <property type="match status" value="1"/>
</dbReference>
<accession>A0ABZ2C664</accession>
<evidence type="ECO:0000313" key="2">
    <source>
        <dbReference type="EMBL" id="WVX78864.1"/>
    </source>
</evidence>
<gene>
    <name evidence="2" type="ORF">R4Z09_16260</name>
</gene>
<name>A0ABZ2C664_9BACI</name>
<evidence type="ECO:0000256" key="1">
    <source>
        <dbReference type="SAM" id="Phobius"/>
    </source>
</evidence>
<sequence>MKSFFQFLFRSFAGASTLVIVWLISYLAFDQSFVMSLLYGIVGGTVIAAILKWFHRTKFLRENGLTRREYLYIKKNLKEAKLKINRLQKAMFRTRSLTNMKQNLEIVRVANKIYAITKKEPKRFYQAENFYYKNLDSLVEISEKYAFLHSQPAKTPELTHSLQDTRMTMNGLADTLEKDLYTILEDDIDNLNFELDFAKRTMIQSPTDKHNRRR</sequence>
<reference evidence="2 3" key="1">
    <citation type="submission" date="2023-10" db="EMBL/GenBank/DDBJ databases">
        <title>Niallia locisalis sp.nov. isolated from a salt pond sample.</title>
        <authorList>
            <person name="Li X.-J."/>
            <person name="Dong L."/>
        </authorList>
    </citation>
    <scope>NUCLEOTIDE SEQUENCE [LARGE SCALE GENOMIC DNA]</scope>
    <source>
        <strain evidence="2 3">DSM 29761</strain>
    </source>
</reference>
<keyword evidence="3" id="KW-1185">Reference proteome</keyword>
<dbReference type="RefSeq" id="WP_338447798.1">
    <property type="nucleotide sequence ID" value="NZ_CP137640.1"/>
</dbReference>
<feature type="transmembrane region" description="Helical" evidence="1">
    <location>
        <begin position="7"/>
        <end position="27"/>
    </location>
</feature>
<keyword evidence="1" id="KW-1133">Transmembrane helix</keyword>
<keyword evidence="1" id="KW-0812">Transmembrane</keyword>
<dbReference type="InterPro" id="IPR018770">
    <property type="entry name" value="ChloroindolylP_hydrolase"/>
</dbReference>
<evidence type="ECO:0000313" key="3">
    <source>
        <dbReference type="Proteomes" id="UP001357223"/>
    </source>
</evidence>
<organism evidence="2 3">
    <name type="scientific">Niallia oryzisoli</name>
    <dbReference type="NCBI Taxonomy" id="1737571"/>
    <lineage>
        <taxon>Bacteria</taxon>
        <taxon>Bacillati</taxon>
        <taxon>Bacillota</taxon>
        <taxon>Bacilli</taxon>
        <taxon>Bacillales</taxon>
        <taxon>Bacillaceae</taxon>
        <taxon>Niallia</taxon>
    </lineage>
</organism>
<proteinExistence type="predicted"/>
<keyword evidence="1" id="KW-0472">Membrane</keyword>
<protein>
    <submittedName>
        <fullName evidence="2">5-bromo-4-chloroindolyl phosphate hydrolysis family protein</fullName>
    </submittedName>
</protein>
<dbReference type="Proteomes" id="UP001357223">
    <property type="component" value="Chromosome"/>
</dbReference>
<feature type="transmembrane region" description="Helical" evidence="1">
    <location>
        <begin position="33"/>
        <end position="54"/>
    </location>
</feature>
<dbReference type="EMBL" id="CP137640">
    <property type="protein sequence ID" value="WVX78864.1"/>
    <property type="molecule type" value="Genomic_DNA"/>
</dbReference>